<keyword evidence="2" id="KW-1185">Reference proteome</keyword>
<name>A0A392STE2_9FABA</name>
<evidence type="ECO:0000313" key="1">
    <source>
        <dbReference type="EMBL" id="MCI51484.1"/>
    </source>
</evidence>
<dbReference type="Proteomes" id="UP000265520">
    <property type="component" value="Unassembled WGS sequence"/>
</dbReference>
<evidence type="ECO:0000313" key="2">
    <source>
        <dbReference type="Proteomes" id="UP000265520"/>
    </source>
</evidence>
<organism evidence="1 2">
    <name type="scientific">Trifolium medium</name>
    <dbReference type="NCBI Taxonomy" id="97028"/>
    <lineage>
        <taxon>Eukaryota</taxon>
        <taxon>Viridiplantae</taxon>
        <taxon>Streptophyta</taxon>
        <taxon>Embryophyta</taxon>
        <taxon>Tracheophyta</taxon>
        <taxon>Spermatophyta</taxon>
        <taxon>Magnoliopsida</taxon>
        <taxon>eudicotyledons</taxon>
        <taxon>Gunneridae</taxon>
        <taxon>Pentapetalae</taxon>
        <taxon>rosids</taxon>
        <taxon>fabids</taxon>
        <taxon>Fabales</taxon>
        <taxon>Fabaceae</taxon>
        <taxon>Papilionoideae</taxon>
        <taxon>50 kb inversion clade</taxon>
        <taxon>NPAAA clade</taxon>
        <taxon>Hologalegina</taxon>
        <taxon>IRL clade</taxon>
        <taxon>Trifolieae</taxon>
        <taxon>Trifolium</taxon>
    </lineage>
</organism>
<accession>A0A392STE2</accession>
<sequence length="41" mass="4328">MVFMGKLGFGGFVLRRRYSFGLGKVAGATVLARIYFGVAGG</sequence>
<comment type="caution">
    <text evidence="1">The sequence shown here is derived from an EMBL/GenBank/DDBJ whole genome shotgun (WGS) entry which is preliminary data.</text>
</comment>
<proteinExistence type="predicted"/>
<reference evidence="1 2" key="1">
    <citation type="journal article" date="2018" name="Front. Plant Sci.">
        <title>Red Clover (Trifolium pratense) and Zigzag Clover (T. medium) - A Picture of Genomic Similarities and Differences.</title>
        <authorList>
            <person name="Dluhosova J."/>
            <person name="Istvanek J."/>
            <person name="Nedelnik J."/>
            <person name="Repkova J."/>
        </authorList>
    </citation>
    <scope>NUCLEOTIDE SEQUENCE [LARGE SCALE GENOMIC DNA]</scope>
    <source>
        <strain evidence="2">cv. 10/8</strain>
        <tissue evidence="1">Leaf</tissue>
    </source>
</reference>
<protein>
    <submittedName>
        <fullName evidence="1">Uncharacterized protein</fullName>
    </submittedName>
</protein>
<dbReference type="AlphaFoldDB" id="A0A392STE2"/>
<dbReference type="EMBL" id="LXQA010432540">
    <property type="protein sequence ID" value="MCI51484.1"/>
    <property type="molecule type" value="Genomic_DNA"/>
</dbReference>